<evidence type="ECO:0000256" key="1">
    <source>
        <dbReference type="ARBA" id="ARBA00004123"/>
    </source>
</evidence>
<keyword evidence="6" id="KW-1185">Reference proteome</keyword>
<dbReference type="KEGG" id="bdi:100837593"/>
<dbReference type="InterPro" id="IPR044867">
    <property type="entry name" value="DEUBAD_dom"/>
</dbReference>
<dbReference type="Proteomes" id="UP000008810">
    <property type="component" value="Chromosome 3"/>
</dbReference>
<evidence type="ECO:0000313" key="6">
    <source>
        <dbReference type="Proteomes" id="UP000008810"/>
    </source>
</evidence>
<proteinExistence type="predicted"/>
<comment type="subcellular location">
    <subcellularLocation>
        <location evidence="1">Nucleus</location>
    </subcellularLocation>
</comment>
<accession>I1I8B5</accession>
<dbReference type="HOGENOM" id="CLU_036547_0_0_1"/>
<dbReference type="Gramene" id="KQJ98856">
    <property type="protein sequence ID" value="KQJ98856"/>
    <property type="gene ID" value="BRADI_3g39550v3"/>
</dbReference>
<dbReference type="AlphaFoldDB" id="I1I8B5"/>
<dbReference type="CDD" id="cd21865">
    <property type="entry name" value="DEUBAD_NFRKB"/>
    <property type="match status" value="1"/>
</dbReference>
<dbReference type="EnsemblPlants" id="KQJ98856">
    <property type="protein sequence ID" value="KQJ98856"/>
    <property type="gene ID" value="BRADI_3g39550v3"/>
</dbReference>
<dbReference type="GeneID" id="100837593"/>
<feature type="domain" description="DEUBAD" evidence="3">
    <location>
        <begin position="63"/>
        <end position="176"/>
    </location>
</feature>
<dbReference type="GO" id="GO:0031011">
    <property type="term" value="C:Ino80 complex"/>
    <property type="evidence" value="ECO:0007669"/>
    <property type="project" value="InterPro"/>
</dbReference>
<dbReference type="InterPro" id="IPR024867">
    <property type="entry name" value="NFRKB"/>
</dbReference>
<dbReference type="STRING" id="15368.I1I8B5"/>
<name>I1I8B5_BRADI</name>
<evidence type="ECO:0000313" key="5">
    <source>
        <dbReference type="EnsemblPlants" id="KQJ98856"/>
    </source>
</evidence>
<reference evidence="4 5" key="1">
    <citation type="journal article" date="2010" name="Nature">
        <title>Genome sequencing and analysis of the model grass Brachypodium distachyon.</title>
        <authorList>
            <consortium name="International Brachypodium Initiative"/>
        </authorList>
    </citation>
    <scope>NUCLEOTIDE SEQUENCE [LARGE SCALE GENOMIC DNA]</scope>
    <source>
        <strain evidence="4">Bd21</strain>
        <strain evidence="5">cv. Bd21</strain>
    </source>
</reference>
<dbReference type="PANTHER" id="PTHR13052">
    <property type="entry name" value="NFRKB-RELATED"/>
    <property type="match status" value="1"/>
</dbReference>
<dbReference type="OrthoDB" id="1938996at2759"/>
<gene>
    <name evidence="5" type="primary">LOC100837593</name>
    <name evidence="4" type="ORF">BRADI_3g39550v3</name>
</gene>
<dbReference type="eggNOG" id="ENOG502QPJM">
    <property type="taxonomic scope" value="Eukaryota"/>
</dbReference>
<sequence>MGIVKVADSMLVTKSVYSCGNEDLTPEERSLLQTFPGHESDDREHTEVGCELAMSGGLMCNVPYELYDLPELKDILSLETWNLCLTEDDRFRLAAYLPDMNQHDFFTTMNELFSGSDMFFGSPLRGFFDRLNGGFYSPEVSQARELLMMFQRRKHYHFLKMYHDGMIWKFAYMDKLWRKSGTSTSLEEKVHIWHSWIHQKLLTFADPNSSPVNANLSIVGKAEAAGSSLLKRAKLMDVTVTTNYSAKHKEIVHRAESMEMSSSKSHMFHLPNEPSEKCSKLPKGVLKIRTECESLAYGNARIHHAAGLIPLDQLQMQVSSFSPYASAQDVHSFAGNSSYPCHINTSSSTWGNSGSNPLQWQDASETYPVLVKTPLGIQATVLQELGRGSRSGYHTAAKHTLSYSNEENDTRESPHEKNLLKNFGPQNAIIPGSSFGMFPTTIVDHQTRYLDSPTNAEIISEMLTLGTSTNPSYTNFSEQTEYQDGPKMKAPPAMDSVTKVEDHQFPYTYTRRKLHRGLDLVDPVNKPSMVGSGSPSVLASMENVKVKAIRL</sequence>
<evidence type="ECO:0000256" key="2">
    <source>
        <dbReference type="ARBA" id="ARBA00023242"/>
    </source>
</evidence>
<dbReference type="PROSITE" id="PS51916">
    <property type="entry name" value="DEUBAD"/>
    <property type="match status" value="1"/>
</dbReference>
<reference evidence="4" key="2">
    <citation type="submission" date="2017-06" db="EMBL/GenBank/DDBJ databases">
        <title>WGS assembly of Brachypodium distachyon.</title>
        <authorList>
            <consortium name="The International Brachypodium Initiative"/>
            <person name="Lucas S."/>
            <person name="Harmon-Smith M."/>
            <person name="Lail K."/>
            <person name="Tice H."/>
            <person name="Grimwood J."/>
            <person name="Bruce D."/>
            <person name="Barry K."/>
            <person name="Shu S."/>
            <person name="Lindquist E."/>
            <person name="Wang M."/>
            <person name="Pitluck S."/>
            <person name="Vogel J.P."/>
            <person name="Garvin D.F."/>
            <person name="Mockler T.C."/>
            <person name="Schmutz J."/>
            <person name="Rokhsar D."/>
            <person name="Bevan M.W."/>
        </authorList>
    </citation>
    <scope>NUCLEOTIDE SEQUENCE</scope>
    <source>
        <strain evidence="4">Bd21</strain>
    </source>
</reference>
<reference evidence="5" key="3">
    <citation type="submission" date="2018-08" db="UniProtKB">
        <authorList>
            <consortium name="EnsemblPlants"/>
        </authorList>
    </citation>
    <scope>IDENTIFICATION</scope>
    <source>
        <strain evidence="5">cv. Bd21</strain>
    </source>
</reference>
<dbReference type="EMBL" id="CM000882">
    <property type="protein sequence ID" value="KQJ98856.1"/>
    <property type="molecule type" value="Genomic_DNA"/>
</dbReference>
<dbReference type="RefSeq" id="XP_003574716.1">
    <property type="nucleotide sequence ID" value="XM_003574668.3"/>
</dbReference>
<organism evidence="5">
    <name type="scientific">Brachypodium distachyon</name>
    <name type="common">Purple false brome</name>
    <name type="synonym">Trachynia distachya</name>
    <dbReference type="NCBI Taxonomy" id="15368"/>
    <lineage>
        <taxon>Eukaryota</taxon>
        <taxon>Viridiplantae</taxon>
        <taxon>Streptophyta</taxon>
        <taxon>Embryophyta</taxon>
        <taxon>Tracheophyta</taxon>
        <taxon>Spermatophyta</taxon>
        <taxon>Magnoliopsida</taxon>
        <taxon>Liliopsida</taxon>
        <taxon>Poales</taxon>
        <taxon>Poaceae</taxon>
        <taxon>BOP clade</taxon>
        <taxon>Pooideae</taxon>
        <taxon>Stipodae</taxon>
        <taxon>Brachypodieae</taxon>
        <taxon>Brachypodium</taxon>
    </lineage>
</organism>
<evidence type="ECO:0000259" key="3">
    <source>
        <dbReference type="PROSITE" id="PS51916"/>
    </source>
</evidence>
<dbReference type="PANTHER" id="PTHR13052:SF3">
    <property type="entry name" value="NUCLEAR FACTOR RELATED TO KAPPA-B-BINDING PROTEIN"/>
    <property type="match status" value="1"/>
</dbReference>
<keyword evidence="2" id="KW-0539">Nucleus</keyword>
<dbReference type="OMA" id="IHESDDY"/>
<evidence type="ECO:0000313" key="4">
    <source>
        <dbReference type="EMBL" id="KQJ98856.1"/>
    </source>
</evidence>
<protein>
    <recommendedName>
        <fullName evidence="3">DEUBAD domain-containing protein</fullName>
    </recommendedName>
</protein>